<reference evidence="1" key="1">
    <citation type="submission" date="2013-05" db="EMBL/GenBank/DDBJ databases">
        <authorList>
            <person name="Yim A.K.Y."/>
            <person name="Chan T.F."/>
            <person name="Ji K.M."/>
            <person name="Liu X.Y."/>
            <person name="Zhou J.W."/>
            <person name="Li R.Q."/>
            <person name="Yang K.Y."/>
            <person name="Li J."/>
            <person name="Li M."/>
            <person name="Law P.T.W."/>
            <person name="Wu Y.L."/>
            <person name="Cai Z.L."/>
            <person name="Qin H."/>
            <person name="Bao Y."/>
            <person name="Leung R.K.K."/>
            <person name="Ng P.K.S."/>
            <person name="Zou J."/>
            <person name="Zhong X.J."/>
            <person name="Ran P.X."/>
            <person name="Zhong N.S."/>
            <person name="Liu Z.G."/>
            <person name="Tsui S.K.W."/>
        </authorList>
    </citation>
    <scope>NUCLEOTIDE SEQUENCE</scope>
    <source>
        <strain evidence="1">Derf</strain>
        <tissue evidence="1">Whole organism</tissue>
    </source>
</reference>
<protein>
    <submittedName>
        <fullName evidence="1">Uncharacterized protein</fullName>
    </submittedName>
</protein>
<name>A0A922L646_DERFA</name>
<gene>
    <name evidence="1" type="ORF">DERF_005388</name>
</gene>
<accession>A0A922L646</accession>
<evidence type="ECO:0000313" key="2">
    <source>
        <dbReference type="Proteomes" id="UP000790347"/>
    </source>
</evidence>
<organism evidence="1 2">
    <name type="scientific">Dermatophagoides farinae</name>
    <name type="common">American house dust mite</name>
    <dbReference type="NCBI Taxonomy" id="6954"/>
    <lineage>
        <taxon>Eukaryota</taxon>
        <taxon>Metazoa</taxon>
        <taxon>Ecdysozoa</taxon>
        <taxon>Arthropoda</taxon>
        <taxon>Chelicerata</taxon>
        <taxon>Arachnida</taxon>
        <taxon>Acari</taxon>
        <taxon>Acariformes</taxon>
        <taxon>Sarcoptiformes</taxon>
        <taxon>Astigmata</taxon>
        <taxon>Psoroptidia</taxon>
        <taxon>Analgoidea</taxon>
        <taxon>Pyroglyphidae</taxon>
        <taxon>Dermatophagoidinae</taxon>
        <taxon>Dermatophagoides</taxon>
    </lineage>
</organism>
<evidence type="ECO:0000313" key="1">
    <source>
        <dbReference type="EMBL" id="KAH9521756.1"/>
    </source>
</evidence>
<reference evidence="1" key="2">
    <citation type="journal article" date="2022" name="Res Sq">
        <title>Comparative Genomics Reveals Insights into the Divergent Evolution of Astigmatic Mites and Household Pest Adaptations.</title>
        <authorList>
            <person name="Xiong Q."/>
            <person name="Wan A.T.-Y."/>
            <person name="Liu X.-Y."/>
            <person name="Fung C.S.-H."/>
            <person name="Xiao X."/>
            <person name="Malainual N."/>
            <person name="Hou J."/>
            <person name="Wang L."/>
            <person name="Wang M."/>
            <person name="Yang K."/>
            <person name="Cui Y."/>
            <person name="Leung E."/>
            <person name="Nong W."/>
            <person name="Shin S.-K."/>
            <person name="Au S."/>
            <person name="Jeong K.Y."/>
            <person name="Chew F.T."/>
            <person name="Hui J."/>
            <person name="Leung T.F."/>
            <person name="Tungtrongchitr A."/>
            <person name="Zhong N."/>
            <person name="Liu Z."/>
            <person name="Tsui S."/>
        </authorList>
    </citation>
    <scope>NUCLEOTIDE SEQUENCE</scope>
    <source>
        <strain evidence="1">Derf</strain>
        <tissue evidence="1">Whole organism</tissue>
    </source>
</reference>
<dbReference type="AlphaFoldDB" id="A0A922L646"/>
<proteinExistence type="predicted"/>
<dbReference type="EMBL" id="ASGP02000002">
    <property type="protein sequence ID" value="KAH9521756.1"/>
    <property type="molecule type" value="Genomic_DNA"/>
</dbReference>
<dbReference type="Proteomes" id="UP000790347">
    <property type="component" value="Unassembled WGS sequence"/>
</dbReference>
<comment type="caution">
    <text evidence="1">The sequence shown here is derived from an EMBL/GenBank/DDBJ whole genome shotgun (WGS) entry which is preliminary data.</text>
</comment>
<sequence>MAMKCQQHYFWRQCDNNNEEKIIFSGITFNNNFQFVNVLHFSNKIEYITSMPKTHTPAQHHHHHEHGPLMIQ</sequence>
<keyword evidence="2" id="KW-1185">Reference proteome</keyword>